<keyword evidence="7" id="KW-0418">Kinase</keyword>
<feature type="region of interest" description="Disordered" evidence="13">
    <location>
        <begin position="1"/>
        <end position="77"/>
    </location>
</feature>
<evidence type="ECO:0000256" key="3">
    <source>
        <dbReference type="ARBA" id="ARBA00016885"/>
    </source>
</evidence>
<comment type="caution">
    <text evidence="15">The sequence shown here is derived from an EMBL/GenBank/DDBJ whole genome shotgun (WGS) entry which is preliminary data.</text>
</comment>
<evidence type="ECO:0000256" key="2">
    <source>
        <dbReference type="ARBA" id="ARBA00012513"/>
    </source>
</evidence>
<dbReference type="PROSITE" id="PS00108">
    <property type="entry name" value="PROTEIN_KINASE_ST"/>
    <property type="match status" value="1"/>
</dbReference>
<dbReference type="InterPro" id="IPR008271">
    <property type="entry name" value="Ser/Thr_kinase_AS"/>
</dbReference>
<dbReference type="Pfam" id="PF00069">
    <property type="entry name" value="Pkinase"/>
    <property type="match status" value="1"/>
</dbReference>
<evidence type="ECO:0000259" key="14">
    <source>
        <dbReference type="PROSITE" id="PS50011"/>
    </source>
</evidence>
<evidence type="ECO:0000313" key="15">
    <source>
        <dbReference type="EMBL" id="CAH3178167.1"/>
    </source>
</evidence>
<organism evidence="15 16">
    <name type="scientific">Porites lobata</name>
    <dbReference type="NCBI Taxonomy" id="104759"/>
    <lineage>
        <taxon>Eukaryota</taxon>
        <taxon>Metazoa</taxon>
        <taxon>Cnidaria</taxon>
        <taxon>Anthozoa</taxon>
        <taxon>Hexacorallia</taxon>
        <taxon>Scleractinia</taxon>
        <taxon>Fungiina</taxon>
        <taxon>Poritidae</taxon>
        <taxon>Porites</taxon>
    </lineage>
</organism>
<dbReference type="SUPFAM" id="SSF56112">
    <property type="entry name" value="Protein kinase-like (PK-like)"/>
    <property type="match status" value="1"/>
</dbReference>
<evidence type="ECO:0000256" key="7">
    <source>
        <dbReference type="ARBA" id="ARBA00022777"/>
    </source>
</evidence>
<keyword evidence="6 12" id="KW-0547">Nucleotide-binding</keyword>
<dbReference type="InterPro" id="IPR000719">
    <property type="entry name" value="Prot_kinase_dom"/>
</dbReference>
<evidence type="ECO:0000256" key="12">
    <source>
        <dbReference type="PROSITE-ProRule" id="PRU10141"/>
    </source>
</evidence>
<evidence type="ECO:0000256" key="11">
    <source>
        <dbReference type="ARBA" id="ARBA00048679"/>
    </source>
</evidence>
<keyword evidence="8 12" id="KW-0067">ATP-binding</keyword>
<evidence type="ECO:0000256" key="8">
    <source>
        <dbReference type="ARBA" id="ARBA00022840"/>
    </source>
</evidence>
<gene>
    <name evidence="15" type="ORF">PLOB_00020190</name>
</gene>
<dbReference type="InterPro" id="IPR051138">
    <property type="entry name" value="PIM_Ser/Thr_kinase"/>
</dbReference>
<feature type="compositionally biased region" description="Basic and acidic residues" evidence="13">
    <location>
        <begin position="44"/>
        <end position="59"/>
    </location>
</feature>
<sequence length="855" mass="97216">MLDENNKSTDDRPSNRSHLVKAKIANYVKEVEDSRKRKSQALSCRKEMNSINKSSKDQADVFPISMSNSPNSSFQEQEEIKREITVNSNLEDNLDQYHMEHELGEGGFGRVIAATRKADNVPVAIKFVDKRSVKDLKEVNGKKIPAEVYWMIKVQHRHVIKIYDFFTTGNYYAYVMERPQNCQDLGSLLFDRTMREKEARRYFTQIIEANIKCEENGFIHRDLKPENILVDLDSDEVKLIDFGLASEIQYEPYNLFRGTRVYMAPEYFRFGWYDGCQATVWALGMILVDMLSPYMAFSKPEQAYSRPPRIPHHLSPEAKNLISSLLNVVPMNRPTLRQILNHPWFNMQGSPENVSSNILAKDKCRDEADELSSVTLCGLQSCSLSKQDETDRVELIAKPCLLGSSASGSGSTDCTTSFSTNSSRDSIRSHSFKSSNSSALTSSQVESETFVDIQNTSKLTAMKEDIQGTDCNIFQPLTVLCMMWYCGYQATVWALVMIVLDMTFPYMVFSKPKLAHKLSTRIPRLLSPAEVFLPDKVQHHHAMERSLNCQDSGPVEYTSSNSFDKDKSCDEVHGLPLVTSDCLSSLTLTKEEETDLAELIAKDCSHSIPCTRVYMMPTDFRFGWYDCCQATLWALEMILVEEFSTYKAFRNRPEHLSPDTASNLHSAMIGTEIVVDNILILSVSGTRVYMTPKDFRCGWCDECQATVWALEMILVEKLPLYKAFRNRPKHLSRGVLTKGEKCSHGWYDGCLATVWALEMIVEIHSPYMVCSELEQARKRPIRIQKLPTPGSSTCCNLDLKLSHCSVAFSRNKVKDSEKLSAPVSETVLEYEKSFQVENQRKFIAVIFVSPLGRML</sequence>
<keyword evidence="16" id="KW-1185">Reference proteome</keyword>
<evidence type="ECO:0000256" key="5">
    <source>
        <dbReference type="ARBA" id="ARBA00022679"/>
    </source>
</evidence>
<dbReference type="PANTHER" id="PTHR22984:SF25">
    <property type="entry name" value="PROTEIN KINASE DOMAIN-CONTAINING PROTEIN"/>
    <property type="match status" value="1"/>
</dbReference>
<evidence type="ECO:0000256" key="10">
    <source>
        <dbReference type="ARBA" id="ARBA00047899"/>
    </source>
</evidence>
<dbReference type="PROSITE" id="PS50011">
    <property type="entry name" value="PROTEIN_KINASE_DOM"/>
    <property type="match status" value="1"/>
</dbReference>
<evidence type="ECO:0000256" key="13">
    <source>
        <dbReference type="SAM" id="MobiDB-lite"/>
    </source>
</evidence>
<comment type="subcellular location">
    <subcellularLocation>
        <location evidence="1">Host cytoplasm</location>
    </subcellularLocation>
</comment>
<feature type="domain" description="Protein kinase" evidence="14">
    <location>
        <begin position="97"/>
        <end position="345"/>
    </location>
</feature>
<dbReference type="EC" id="2.7.11.1" evidence="2"/>
<feature type="binding site" evidence="12">
    <location>
        <position position="126"/>
    </location>
    <ligand>
        <name>ATP</name>
        <dbReference type="ChEBI" id="CHEBI:30616"/>
    </ligand>
</feature>
<dbReference type="SMART" id="SM00220">
    <property type="entry name" value="S_TKc"/>
    <property type="match status" value="1"/>
</dbReference>
<feature type="non-terminal residue" evidence="15">
    <location>
        <position position="855"/>
    </location>
</feature>
<dbReference type="PROSITE" id="PS00107">
    <property type="entry name" value="PROTEIN_KINASE_ATP"/>
    <property type="match status" value="1"/>
</dbReference>
<evidence type="ECO:0000256" key="1">
    <source>
        <dbReference type="ARBA" id="ARBA00004192"/>
    </source>
</evidence>
<keyword evidence="4" id="KW-0723">Serine/threonine-protein kinase</keyword>
<evidence type="ECO:0000256" key="4">
    <source>
        <dbReference type="ARBA" id="ARBA00022527"/>
    </source>
</evidence>
<proteinExistence type="predicted"/>
<keyword evidence="9" id="KW-1035">Host cytoplasm</keyword>
<comment type="catalytic activity">
    <reaction evidence="11">
        <text>L-seryl-[protein] + ATP = O-phospho-L-seryl-[protein] + ADP + H(+)</text>
        <dbReference type="Rhea" id="RHEA:17989"/>
        <dbReference type="Rhea" id="RHEA-COMP:9863"/>
        <dbReference type="Rhea" id="RHEA-COMP:11604"/>
        <dbReference type="ChEBI" id="CHEBI:15378"/>
        <dbReference type="ChEBI" id="CHEBI:29999"/>
        <dbReference type="ChEBI" id="CHEBI:30616"/>
        <dbReference type="ChEBI" id="CHEBI:83421"/>
        <dbReference type="ChEBI" id="CHEBI:456216"/>
        <dbReference type="EC" id="2.7.11.1"/>
    </reaction>
</comment>
<name>A0ABN8RGL9_9CNID</name>
<evidence type="ECO:0000256" key="6">
    <source>
        <dbReference type="ARBA" id="ARBA00022741"/>
    </source>
</evidence>
<accession>A0ABN8RGL9</accession>
<feature type="compositionally biased region" description="Polar residues" evidence="13">
    <location>
        <begin position="65"/>
        <end position="75"/>
    </location>
</feature>
<comment type="catalytic activity">
    <reaction evidence="10">
        <text>L-threonyl-[protein] + ATP = O-phospho-L-threonyl-[protein] + ADP + H(+)</text>
        <dbReference type="Rhea" id="RHEA:46608"/>
        <dbReference type="Rhea" id="RHEA-COMP:11060"/>
        <dbReference type="Rhea" id="RHEA-COMP:11605"/>
        <dbReference type="ChEBI" id="CHEBI:15378"/>
        <dbReference type="ChEBI" id="CHEBI:30013"/>
        <dbReference type="ChEBI" id="CHEBI:30616"/>
        <dbReference type="ChEBI" id="CHEBI:61977"/>
        <dbReference type="ChEBI" id="CHEBI:456216"/>
        <dbReference type="EC" id="2.7.11.1"/>
    </reaction>
</comment>
<dbReference type="InterPro" id="IPR011009">
    <property type="entry name" value="Kinase-like_dom_sf"/>
</dbReference>
<feature type="compositionally biased region" description="Basic and acidic residues" evidence="13">
    <location>
        <begin position="1"/>
        <end position="14"/>
    </location>
</feature>
<protein>
    <recommendedName>
        <fullName evidence="3">Serine/threonine-protein kinase 1</fullName>
        <ecNumber evidence="2">2.7.11.1</ecNumber>
    </recommendedName>
</protein>
<dbReference type="Gene3D" id="1.10.510.10">
    <property type="entry name" value="Transferase(Phosphotransferase) domain 1"/>
    <property type="match status" value="1"/>
</dbReference>
<evidence type="ECO:0000313" key="16">
    <source>
        <dbReference type="Proteomes" id="UP001159405"/>
    </source>
</evidence>
<dbReference type="InterPro" id="IPR017441">
    <property type="entry name" value="Protein_kinase_ATP_BS"/>
</dbReference>
<evidence type="ECO:0000256" key="9">
    <source>
        <dbReference type="ARBA" id="ARBA00023200"/>
    </source>
</evidence>
<dbReference type="Gene3D" id="3.30.200.20">
    <property type="entry name" value="Phosphorylase Kinase, domain 1"/>
    <property type="match status" value="1"/>
</dbReference>
<dbReference type="EMBL" id="CALNXK010000236">
    <property type="protein sequence ID" value="CAH3178167.1"/>
    <property type="molecule type" value="Genomic_DNA"/>
</dbReference>
<keyword evidence="5" id="KW-0808">Transferase</keyword>
<reference evidence="15 16" key="1">
    <citation type="submission" date="2022-05" db="EMBL/GenBank/DDBJ databases">
        <authorList>
            <consortium name="Genoscope - CEA"/>
            <person name="William W."/>
        </authorList>
    </citation>
    <scope>NUCLEOTIDE SEQUENCE [LARGE SCALE GENOMIC DNA]</scope>
</reference>
<dbReference type="PANTHER" id="PTHR22984">
    <property type="entry name" value="SERINE/THREONINE-PROTEIN KINASE PIM"/>
    <property type="match status" value="1"/>
</dbReference>
<dbReference type="Proteomes" id="UP001159405">
    <property type="component" value="Unassembled WGS sequence"/>
</dbReference>